<keyword evidence="1" id="KW-1133">Transmembrane helix</keyword>
<protein>
    <submittedName>
        <fullName evidence="2">Uncharacterized protein</fullName>
    </submittedName>
</protein>
<dbReference type="Proteomes" id="UP001200513">
    <property type="component" value="Chromosome"/>
</dbReference>
<proteinExistence type="predicted"/>
<feature type="transmembrane region" description="Helical" evidence="1">
    <location>
        <begin position="19"/>
        <end position="37"/>
    </location>
</feature>
<reference evidence="2" key="1">
    <citation type="journal article" date="2022" name="Nat. Microbiol.">
        <title>Unique mobile elements and scalable gene flow at the prokaryote-eukaryote boundary revealed by circularized Asgard archaea genomes.</title>
        <authorList>
            <person name="Wu F."/>
            <person name="Speth D.R."/>
            <person name="Philosof A."/>
            <person name="Cremiere A."/>
            <person name="Narayanan A."/>
            <person name="Barco R.A."/>
            <person name="Connon S.A."/>
            <person name="Amend J.P."/>
            <person name="Antoshechkin I.A."/>
            <person name="Orphan V.J."/>
        </authorList>
    </citation>
    <scope>NUCLEOTIDE SEQUENCE</scope>
    <source>
        <strain evidence="2">PR6</strain>
    </source>
</reference>
<evidence type="ECO:0000313" key="2">
    <source>
        <dbReference type="EMBL" id="UJG44077.1"/>
    </source>
</evidence>
<gene>
    <name evidence="2" type="ORF">K9W46_02590</name>
</gene>
<organism evidence="2">
    <name type="scientific">Candidatus Heimdallarchaeum endolithica</name>
    <dbReference type="NCBI Taxonomy" id="2876572"/>
    <lineage>
        <taxon>Archaea</taxon>
        <taxon>Promethearchaeati</taxon>
        <taxon>Candidatus Heimdallarchaeota</taxon>
        <taxon>Candidatus Heimdallarchaeia (ex Rinke et al. 2021) (nom. nud.)</taxon>
        <taxon>Candidatus Heimdallarchaeales</taxon>
        <taxon>Candidatus Heimdallarchaeaceae</taxon>
        <taxon>Candidatus Heimdallarchaeum</taxon>
    </lineage>
</organism>
<feature type="transmembrane region" description="Helical" evidence="1">
    <location>
        <begin position="94"/>
        <end position="118"/>
    </location>
</feature>
<dbReference type="AlphaFoldDB" id="A0A9Y1BS55"/>
<name>A0A9Y1BS55_9ARCH</name>
<feature type="transmembrane region" description="Helical" evidence="1">
    <location>
        <begin position="57"/>
        <end position="82"/>
    </location>
</feature>
<evidence type="ECO:0000256" key="1">
    <source>
        <dbReference type="SAM" id="Phobius"/>
    </source>
</evidence>
<sequence length="125" mass="14536">MILVFYSFIYFKTNRLHPVVNIVSFLGGALFFAFILPDFTELSYSETLGAWTAKYSLWIPAITAPMLLFFIISFILPISTKLFRTGDPDIKKQLFVQVVGFIIIIIWVIFAFFLVIIYSELYDHF</sequence>
<dbReference type="EMBL" id="CP084167">
    <property type="protein sequence ID" value="UJG44077.1"/>
    <property type="molecule type" value="Genomic_DNA"/>
</dbReference>
<keyword evidence="1" id="KW-0812">Transmembrane</keyword>
<accession>A0A9Y1BS55</accession>
<keyword evidence="1" id="KW-0472">Membrane</keyword>